<comment type="caution">
    <text evidence="3">The sequence shown here is derived from an EMBL/GenBank/DDBJ whole genome shotgun (WGS) entry which is preliminary data.</text>
</comment>
<keyword evidence="4" id="KW-1185">Reference proteome</keyword>
<comment type="similarity">
    <text evidence="1">Belongs to the RelE toxin family.</text>
</comment>
<gene>
    <name evidence="3" type="ORF">EJV47_04000</name>
</gene>
<reference evidence="3 4" key="1">
    <citation type="submission" date="2018-12" db="EMBL/GenBank/DDBJ databases">
        <title>Hymenobacter gummosus sp. nov., isolated from a spring.</title>
        <authorList>
            <person name="Nie L."/>
        </authorList>
    </citation>
    <scope>NUCLEOTIDE SEQUENCE [LARGE SCALE GENOMIC DNA]</scope>
    <source>
        <strain evidence="3 4">KCTC 52166</strain>
    </source>
</reference>
<dbReference type="OrthoDB" id="5574284at2"/>
<evidence type="ECO:0000256" key="1">
    <source>
        <dbReference type="ARBA" id="ARBA00006226"/>
    </source>
</evidence>
<dbReference type="PANTHER" id="PTHR33755:SF5">
    <property type="entry name" value="TYPE II TOXIN-ANTITOXIN SYSTEM RELE_PARE FAMILY TOXIN"/>
    <property type="match status" value="1"/>
</dbReference>
<accession>A0A3S0H7C0</accession>
<dbReference type="InterPro" id="IPR051803">
    <property type="entry name" value="TA_system_RelE-like_toxin"/>
</dbReference>
<organism evidence="3 4">
    <name type="scientific">Hymenobacter gummosus</name>
    <dbReference type="NCBI Taxonomy" id="1776032"/>
    <lineage>
        <taxon>Bacteria</taxon>
        <taxon>Pseudomonadati</taxon>
        <taxon>Bacteroidota</taxon>
        <taxon>Cytophagia</taxon>
        <taxon>Cytophagales</taxon>
        <taxon>Hymenobacteraceae</taxon>
        <taxon>Hymenobacter</taxon>
    </lineage>
</organism>
<dbReference type="Pfam" id="PF05016">
    <property type="entry name" value="ParE_toxin"/>
    <property type="match status" value="1"/>
</dbReference>
<protein>
    <submittedName>
        <fullName evidence="3">Type II toxin-antitoxin system RelE/ParE family toxin</fullName>
    </submittedName>
</protein>
<dbReference type="Proteomes" id="UP000282184">
    <property type="component" value="Unassembled WGS sequence"/>
</dbReference>
<evidence type="ECO:0000313" key="4">
    <source>
        <dbReference type="Proteomes" id="UP000282184"/>
    </source>
</evidence>
<dbReference type="AlphaFoldDB" id="A0A3S0H7C0"/>
<sequence length="100" mass="11217">MGAVVAQIIWATPALEALHSIREFVAQSSPVYADRLIDKLIARVDMLRQFPQAGRVVKEFGSGRYRELPESGYRIVYRIELNGDVGIVHIQHSSLPLTDL</sequence>
<evidence type="ECO:0000313" key="3">
    <source>
        <dbReference type="EMBL" id="RTQ52198.1"/>
    </source>
</evidence>
<proteinExistence type="inferred from homology"/>
<dbReference type="EMBL" id="RXOF01000002">
    <property type="protein sequence ID" value="RTQ52198.1"/>
    <property type="molecule type" value="Genomic_DNA"/>
</dbReference>
<dbReference type="Gene3D" id="3.30.2310.20">
    <property type="entry name" value="RelE-like"/>
    <property type="match status" value="1"/>
</dbReference>
<evidence type="ECO:0000256" key="2">
    <source>
        <dbReference type="ARBA" id="ARBA00022649"/>
    </source>
</evidence>
<dbReference type="PANTHER" id="PTHR33755">
    <property type="entry name" value="TOXIN PARE1-RELATED"/>
    <property type="match status" value="1"/>
</dbReference>
<dbReference type="InterPro" id="IPR007712">
    <property type="entry name" value="RelE/ParE_toxin"/>
</dbReference>
<dbReference type="InterPro" id="IPR035093">
    <property type="entry name" value="RelE/ParE_toxin_dom_sf"/>
</dbReference>
<name>A0A3S0H7C0_9BACT</name>
<keyword evidence="2" id="KW-1277">Toxin-antitoxin system</keyword>